<feature type="site" description="Transition state stabilizer" evidence="14">
    <location>
        <position position="361"/>
    </location>
</feature>
<dbReference type="InterPro" id="IPR001228">
    <property type="entry name" value="IspD"/>
</dbReference>
<evidence type="ECO:0000259" key="15">
    <source>
        <dbReference type="Pfam" id="PF02542"/>
    </source>
</evidence>
<dbReference type="Gene3D" id="3.90.550.10">
    <property type="entry name" value="Spore Coat Polysaccharide Biosynthesis Protein SpsA, Chain A"/>
    <property type="match status" value="1"/>
</dbReference>
<feature type="binding site" evidence="14">
    <location>
        <position position="270"/>
    </location>
    <ligand>
        <name>a divalent metal cation</name>
        <dbReference type="ChEBI" id="CHEBI:60240"/>
    </ligand>
</feature>
<comment type="similarity">
    <text evidence="14">In the N-terminal section; belongs to the IspD/TarI cytidylyltransferase family. IspD subfamily.</text>
</comment>
<evidence type="ECO:0000256" key="12">
    <source>
        <dbReference type="ARBA" id="ARBA00023239"/>
    </source>
</evidence>
<dbReference type="PROSITE" id="PS01295">
    <property type="entry name" value="ISPD"/>
    <property type="match status" value="1"/>
</dbReference>
<comment type="function">
    <text evidence="14">Bifunctional enzyme that catalyzes the formation of 4-diphosphocytidyl-2-C-methyl-D-erythritol from CTP and 2-C-methyl-D-erythritol 4-phosphate (MEP) (IspD), and catalyzes the conversion of 4-diphosphocytidyl-2-C-methyl-D-erythritol 2-phosphate (CDP-ME2P) to 2-C-methyl-D-erythritol 2,4-cyclodiphosphate (ME-CPP) with a corresponding release of cytidine 5-monophosphate (CMP) (IspF).</text>
</comment>
<dbReference type="PANTHER" id="PTHR43181">
    <property type="entry name" value="2-C-METHYL-D-ERYTHRITOL 2,4-CYCLODIPHOSPHATE SYNTHASE, CHLOROPLASTIC"/>
    <property type="match status" value="1"/>
</dbReference>
<feature type="site" description="Transition state stabilizer" evidence="14">
    <location>
        <position position="19"/>
    </location>
</feature>
<dbReference type="GO" id="GO:0019288">
    <property type="term" value="P:isopentenyl diphosphate biosynthetic process, methylerythritol 4-phosphate pathway"/>
    <property type="evidence" value="ECO:0007669"/>
    <property type="project" value="UniProtKB-UniRule"/>
</dbReference>
<evidence type="ECO:0000313" key="17">
    <source>
        <dbReference type="Proteomes" id="UP000598997"/>
    </source>
</evidence>
<dbReference type="InterPro" id="IPR018294">
    <property type="entry name" value="ISPD_synthase_CS"/>
</dbReference>
<dbReference type="Proteomes" id="UP000598997">
    <property type="component" value="Unassembled WGS sequence"/>
</dbReference>
<feature type="binding site" evidence="14">
    <location>
        <begin position="262"/>
        <end position="263"/>
    </location>
    <ligand>
        <name>4-CDP-2-C-methyl-D-erythritol 2-phosphate</name>
        <dbReference type="ChEBI" id="CHEBI:57919"/>
    </ligand>
</feature>
<feature type="binding site" evidence="14">
    <location>
        <begin position="360"/>
        <end position="363"/>
    </location>
    <ligand>
        <name>4-CDP-2-C-methyl-D-erythritol 2-phosphate</name>
        <dbReference type="ChEBI" id="CHEBI:57919"/>
    </ligand>
</feature>
<feature type="site" description="Positions MEP for the nucleophilic attack" evidence="14">
    <location>
        <position position="210"/>
    </location>
</feature>
<dbReference type="GO" id="GO:0050518">
    <property type="term" value="F:2-C-methyl-D-erythritol 4-phosphate cytidylyltransferase activity"/>
    <property type="evidence" value="ECO:0007669"/>
    <property type="project" value="UniProtKB-UniRule"/>
</dbReference>
<dbReference type="EMBL" id="BMIO01000006">
    <property type="protein sequence ID" value="GGD47120.1"/>
    <property type="molecule type" value="Genomic_DNA"/>
</dbReference>
<evidence type="ECO:0000256" key="3">
    <source>
        <dbReference type="ARBA" id="ARBA00001968"/>
    </source>
</evidence>
<sequence>MNSESQTIAVIVAAGRGERAGGAIPKQYRKVAGSSLVAHALRAFEAHPEINKVIVVIGEGQDEMLAEAVAPSPVPQTVIGGASRRQSVLNVLSAIADDGGADRVLIHDAARPFLPARVIDGLIAALDIDTGAIPVLPVVDTLARGDGALGDTVPRDGIWRVQTPQAFRFADILAAHKAWPADKEATDDAQMLRHAGGNVALVEGDTMLEKLTHPADFALAEARHARPSFRIGSGYDVHRLVDGDGVWLCGVHIPHDKTLSGHSDADVALHALTDAILGAAAMGDIGQHFPPSDPQWKGAASHIFLSHAVKLVGEAGYSIANSDITVICEKPKVGPHREAMQARVAELMGVDIGCVSVKATTTERLGFTGRGEGIAAQAQVLLQSA</sequence>
<evidence type="ECO:0000256" key="11">
    <source>
        <dbReference type="ARBA" id="ARBA00023229"/>
    </source>
</evidence>
<evidence type="ECO:0000313" key="16">
    <source>
        <dbReference type="EMBL" id="GGD47120.1"/>
    </source>
</evidence>
<feature type="region of interest" description="2-C-methyl-D-erythritol 2,4-cyclodiphosphate synthase" evidence="14">
    <location>
        <begin position="230"/>
        <end position="385"/>
    </location>
</feature>
<feature type="binding site" evidence="14">
    <location>
        <begin position="236"/>
        <end position="238"/>
    </location>
    <ligand>
        <name>4-CDP-2-C-methyl-D-erythritol 2-phosphate</name>
        <dbReference type="ChEBI" id="CHEBI:57919"/>
    </ligand>
</feature>
<evidence type="ECO:0000256" key="6">
    <source>
        <dbReference type="ARBA" id="ARBA00008480"/>
    </source>
</evidence>
<dbReference type="CDD" id="cd02516">
    <property type="entry name" value="CDP-ME_synthetase"/>
    <property type="match status" value="1"/>
</dbReference>
<reference evidence="16 17" key="1">
    <citation type="journal article" date="2014" name="Int. J. Syst. Evol. Microbiol.">
        <title>Complete genome sequence of Corynebacterium casei LMG S-19264T (=DSM 44701T), isolated from a smear-ripened cheese.</title>
        <authorList>
            <consortium name="US DOE Joint Genome Institute (JGI-PGF)"/>
            <person name="Walter F."/>
            <person name="Albersmeier A."/>
            <person name="Kalinowski J."/>
            <person name="Ruckert C."/>
        </authorList>
    </citation>
    <scope>NUCLEOTIDE SEQUENCE [LARGE SCALE GENOMIC DNA]</scope>
    <source>
        <strain evidence="16 17">CGMCC 1.15358</strain>
    </source>
</reference>
<dbReference type="PANTHER" id="PTHR43181:SF1">
    <property type="entry name" value="2-C-METHYL-D-ERYTHRITOL 2,4-CYCLODIPHOSPHATE SYNTHASE, CHLOROPLASTIC"/>
    <property type="match status" value="1"/>
</dbReference>
<dbReference type="Pfam" id="PF01128">
    <property type="entry name" value="IspD"/>
    <property type="match status" value="1"/>
</dbReference>
<comment type="similarity">
    <text evidence="7">Belongs to the IspD/TarI cytidylyltransferase family. IspD subfamily.</text>
</comment>
<dbReference type="InterPro" id="IPR020555">
    <property type="entry name" value="MECDP_synthase_CS"/>
</dbReference>
<keyword evidence="9 14" id="KW-0548">Nucleotidyltransferase</keyword>
<dbReference type="InterPro" id="IPR036571">
    <property type="entry name" value="MECDP_synthase_sf"/>
</dbReference>
<dbReference type="EC" id="2.7.7.60" evidence="14"/>
<comment type="similarity">
    <text evidence="14">In the C-terminal section; belongs to the IspF family.</text>
</comment>
<feature type="site" description="Transition state stabilizer" evidence="14">
    <location>
        <position position="26"/>
    </location>
</feature>
<comment type="caution">
    <text evidence="14">Lacks conserved residue(s) required for the propagation of feature annotation.</text>
</comment>
<evidence type="ECO:0000256" key="4">
    <source>
        <dbReference type="ARBA" id="ARBA00004709"/>
    </source>
</evidence>
<dbReference type="EC" id="4.6.1.12" evidence="14"/>
<comment type="caution">
    <text evidence="16">The sequence shown here is derived from an EMBL/GenBank/DDBJ whole genome shotgun (WGS) entry which is preliminary data.</text>
</comment>
<proteinExistence type="inferred from homology"/>
<feature type="region of interest" description="2-C-methyl-D-erythritol 4-phosphate cytidylyltransferase" evidence="14">
    <location>
        <begin position="1"/>
        <end position="229"/>
    </location>
</feature>
<dbReference type="Gene3D" id="3.30.1330.50">
    <property type="entry name" value="2-C-methyl-D-erythritol 2,4-cyclodiphosphate synthase"/>
    <property type="match status" value="1"/>
</dbReference>
<comment type="catalytic activity">
    <reaction evidence="1 14">
        <text>4-CDP-2-C-methyl-D-erythritol 2-phosphate = 2-C-methyl-D-erythritol 2,4-cyclic diphosphate + CMP</text>
        <dbReference type="Rhea" id="RHEA:23864"/>
        <dbReference type="ChEBI" id="CHEBI:57919"/>
        <dbReference type="ChEBI" id="CHEBI:58483"/>
        <dbReference type="ChEBI" id="CHEBI:60377"/>
        <dbReference type="EC" id="4.6.1.12"/>
    </reaction>
</comment>
<dbReference type="HAMAP" id="MF_00107">
    <property type="entry name" value="IspF"/>
    <property type="match status" value="1"/>
</dbReference>
<dbReference type="HAMAP" id="MF_01520">
    <property type="entry name" value="IspDF"/>
    <property type="match status" value="1"/>
</dbReference>
<keyword evidence="10 14" id="KW-0479">Metal-binding</keyword>
<dbReference type="NCBIfam" id="NF006899">
    <property type="entry name" value="PRK09382.1"/>
    <property type="match status" value="1"/>
</dbReference>
<keyword evidence="12 14" id="KW-0456">Lyase</keyword>
<dbReference type="InterPro" id="IPR026596">
    <property type="entry name" value="IspD/F"/>
</dbReference>
<accession>A0A916YIS2</accession>
<keyword evidence="8 14" id="KW-0808">Transferase</keyword>
<feature type="binding site" evidence="14">
    <location>
        <position position="370"/>
    </location>
    <ligand>
        <name>4-CDP-2-C-methyl-D-erythritol 2-phosphate</name>
        <dbReference type="ChEBI" id="CHEBI:57919"/>
    </ligand>
</feature>
<dbReference type="NCBIfam" id="TIGR00151">
    <property type="entry name" value="ispF"/>
    <property type="match status" value="1"/>
</dbReference>
<name>A0A916YIS2_9SPHN</name>
<evidence type="ECO:0000256" key="5">
    <source>
        <dbReference type="ARBA" id="ARBA00004787"/>
    </source>
</evidence>
<dbReference type="FunFam" id="3.30.1330.50:FF:000001">
    <property type="entry name" value="2-C-methyl-D-erythritol 2,4-cyclodiphosphate synthase"/>
    <property type="match status" value="1"/>
</dbReference>
<comment type="cofactor">
    <cofactor evidence="3 14">
        <name>a divalent metal cation</name>
        <dbReference type="ChEBI" id="CHEBI:60240"/>
    </cofactor>
</comment>
<dbReference type="HAMAP" id="MF_00108">
    <property type="entry name" value="IspD"/>
    <property type="match status" value="1"/>
</dbReference>
<comment type="pathway">
    <text evidence="5 14">Isoprenoid biosynthesis; isopentenyl diphosphate biosynthesis via DXP pathway; isopentenyl diphosphate from 1-deoxy-D-xylulose 5-phosphate: step 2/6.</text>
</comment>
<evidence type="ECO:0000256" key="7">
    <source>
        <dbReference type="ARBA" id="ARBA00009789"/>
    </source>
</evidence>
<comment type="catalytic activity">
    <reaction evidence="2 14">
        <text>2-C-methyl-D-erythritol 4-phosphate + CTP + H(+) = 4-CDP-2-C-methyl-D-erythritol + diphosphate</text>
        <dbReference type="Rhea" id="RHEA:13429"/>
        <dbReference type="ChEBI" id="CHEBI:15378"/>
        <dbReference type="ChEBI" id="CHEBI:33019"/>
        <dbReference type="ChEBI" id="CHEBI:37563"/>
        <dbReference type="ChEBI" id="CHEBI:57823"/>
        <dbReference type="ChEBI" id="CHEBI:58262"/>
        <dbReference type="EC" id="2.7.7.60"/>
    </reaction>
</comment>
<keyword evidence="17" id="KW-1185">Reference proteome</keyword>
<evidence type="ECO:0000256" key="1">
    <source>
        <dbReference type="ARBA" id="ARBA00000200"/>
    </source>
</evidence>
<dbReference type="GO" id="GO:0016114">
    <property type="term" value="P:terpenoid biosynthetic process"/>
    <property type="evidence" value="ECO:0007669"/>
    <property type="project" value="InterPro"/>
</dbReference>
<evidence type="ECO:0000256" key="2">
    <source>
        <dbReference type="ARBA" id="ARBA00001282"/>
    </source>
</evidence>
<comment type="similarity">
    <text evidence="6">Belongs to the IspF family.</text>
</comment>
<dbReference type="InterPro" id="IPR003526">
    <property type="entry name" value="MECDP_synthase"/>
</dbReference>
<dbReference type="SUPFAM" id="SSF53448">
    <property type="entry name" value="Nucleotide-diphospho-sugar transferases"/>
    <property type="match status" value="1"/>
</dbReference>
<dbReference type="FunFam" id="3.90.550.10:FF:000003">
    <property type="entry name" value="2-C-methyl-D-erythritol 4-phosphate cytidylyltransferase"/>
    <property type="match status" value="1"/>
</dbReference>
<feature type="binding site" evidence="14">
    <location>
        <position position="236"/>
    </location>
    <ligand>
        <name>a divalent metal cation</name>
        <dbReference type="ChEBI" id="CHEBI:60240"/>
    </ligand>
</feature>
<feature type="binding site" evidence="14">
    <location>
        <position position="238"/>
    </location>
    <ligand>
        <name>a divalent metal cation</name>
        <dbReference type="ChEBI" id="CHEBI:60240"/>
    </ligand>
</feature>
<dbReference type="GO" id="GO:0046872">
    <property type="term" value="F:metal ion binding"/>
    <property type="evidence" value="ECO:0007669"/>
    <property type="project" value="UniProtKB-KW"/>
</dbReference>
<comment type="pathway">
    <text evidence="4 14">Isoprenoid biosynthesis; isopentenyl diphosphate biosynthesis via DXP pathway; isopentenyl diphosphate from 1-deoxy-D-xylulose 5-phosphate: step 4/6.</text>
</comment>
<feature type="site" description="Positions MEP for the nucleophilic attack" evidence="14">
    <location>
        <position position="155"/>
    </location>
</feature>
<evidence type="ECO:0000256" key="9">
    <source>
        <dbReference type="ARBA" id="ARBA00022695"/>
    </source>
</evidence>
<dbReference type="PROSITE" id="PS01350">
    <property type="entry name" value="ISPF"/>
    <property type="match status" value="1"/>
</dbReference>
<dbReference type="InterPro" id="IPR029044">
    <property type="entry name" value="Nucleotide-diphossugar_trans"/>
</dbReference>
<protein>
    <recommendedName>
        <fullName evidence="14">Bifunctional enzyme IspD/IspF</fullName>
    </recommendedName>
    <domain>
        <recommendedName>
            <fullName evidence="14">2-C-methyl-D-erythritol 4-phosphate cytidylyltransferase</fullName>
            <ecNumber evidence="14">2.7.7.60</ecNumber>
        </recommendedName>
        <alternativeName>
            <fullName evidence="14">4-diphosphocytidyl-2C-methyl-D-erythritol synthase</fullName>
        </alternativeName>
        <alternativeName>
            <fullName evidence="14">MEP cytidylyltransferase</fullName>
            <shortName evidence="14">MCT</shortName>
        </alternativeName>
    </domain>
    <domain>
        <recommendedName>
            <fullName evidence="14">2-C-methyl-D-erythritol 2,4-cyclodiphosphate synthase</fullName>
            <shortName evidence="14">MECDP-synthase</shortName>
            <shortName evidence="14">MECPP-synthase</shortName>
            <shortName evidence="14">MECPS</shortName>
            <ecNumber evidence="14">4.6.1.12</ecNumber>
        </recommendedName>
    </domain>
</protein>
<dbReference type="SUPFAM" id="SSF69765">
    <property type="entry name" value="IpsF-like"/>
    <property type="match status" value="1"/>
</dbReference>
<gene>
    <name evidence="14 16" type="primary">ispDF</name>
    <name evidence="16" type="ORF">GCM10010989_21740</name>
</gene>
<evidence type="ECO:0000256" key="8">
    <source>
        <dbReference type="ARBA" id="ARBA00022679"/>
    </source>
</evidence>
<dbReference type="OrthoDB" id="9804336at2"/>
<dbReference type="NCBIfam" id="TIGR00453">
    <property type="entry name" value="ispD"/>
    <property type="match status" value="1"/>
</dbReference>
<evidence type="ECO:0000256" key="14">
    <source>
        <dbReference type="HAMAP-Rule" id="MF_01520"/>
    </source>
</evidence>
<dbReference type="InterPro" id="IPR034683">
    <property type="entry name" value="IspD/TarI"/>
</dbReference>
<feature type="site" description="Transition state stabilizer" evidence="14">
    <location>
        <position position="262"/>
    </location>
</feature>
<feature type="binding site" evidence="14">
    <location>
        <begin position="284"/>
        <end position="286"/>
    </location>
    <ligand>
        <name>4-CDP-2-C-methyl-D-erythritol 2-phosphate</name>
        <dbReference type="ChEBI" id="CHEBI:57919"/>
    </ligand>
</feature>
<dbReference type="AlphaFoldDB" id="A0A916YIS2"/>
<keyword evidence="13 14" id="KW-0511">Multifunctional enzyme</keyword>
<dbReference type="GO" id="GO:0008685">
    <property type="term" value="F:2-C-methyl-D-erythritol 2,4-cyclodiphosphate synthase activity"/>
    <property type="evidence" value="ECO:0007669"/>
    <property type="project" value="UniProtKB-UniRule"/>
</dbReference>
<dbReference type="CDD" id="cd00554">
    <property type="entry name" value="MECDP_synthase"/>
    <property type="match status" value="1"/>
</dbReference>
<evidence type="ECO:0000256" key="10">
    <source>
        <dbReference type="ARBA" id="ARBA00022723"/>
    </source>
</evidence>
<keyword evidence="11 14" id="KW-0414">Isoprene biosynthesis</keyword>
<dbReference type="Pfam" id="PF02542">
    <property type="entry name" value="YgbB"/>
    <property type="match status" value="1"/>
</dbReference>
<feature type="domain" description="2-C-methyl-D-erythritol 2,4-cyclodiphosphate synthase" evidence="15">
    <location>
        <begin position="229"/>
        <end position="382"/>
    </location>
</feature>
<evidence type="ECO:0000256" key="13">
    <source>
        <dbReference type="ARBA" id="ARBA00023268"/>
    </source>
</evidence>
<organism evidence="16 17">
    <name type="scientific">Croceicoccus pelagius</name>
    <dbReference type="NCBI Taxonomy" id="1703341"/>
    <lineage>
        <taxon>Bacteria</taxon>
        <taxon>Pseudomonadati</taxon>
        <taxon>Pseudomonadota</taxon>
        <taxon>Alphaproteobacteria</taxon>
        <taxon>Sphingomonadales</taxon>
        <taxon>Erythrobacteraceae</taxon>
        <taxon>Croceicoccus</taxon>
    </lineage>
</organism>
<feature type="binding site" evidence="14">
    <location>
        <position position="367"/>
    </location>
    <ligand>
        <name>4-CDP-2-C-methyl-D-erythritol 2-phosphate</name>
        <dbReference type="ChEBI" id="CHEBI:57919"/>
    </ligand>
</feature>
<dbReference type="RefSeq" id="WP_066761609.1">
    <property type="nucleotide sequence ID" value="NZ_BMIO01000006.1"/>
</dbReference>